<dbReference type="InterPro" id="IPR004559">
    <property type="entry name" value="HemW-like"/>
</dbReference>
<dbReference type="RefSeq" id="WP_118674439.1">
    <property type="nucleotide sequence ID" value="NZ_JACOOX010000004.1"/>
</dbReference>
<dbReference type="GO" id="GO:0046872">
    <property type="term" value="F:metal ion binding"/>
    <property type="evidence" value="ECO:0007669"/>
    <property type="project" value="UniProtKB-UniRule"/>
</dbReference>
<dbReference type="InterPro" id="IPR034505">
    <property type="entry name" value="Coproporphyrinogen-III_oxidase"/>
</dbReference>
<comment type="caution">
    <text evidence="11">The sequence shown here is derived from an EMBL/GenBank/DDBJ whole genome shotgun (WGS) entry which is preliminary data.</text>
</comment>
<dbReference type="AlphaFoldDB" id="A0A8I0APX3"/>
<dbReference type="GO" id="GO:0005737">
    <property type="term" value="C:cytoplasm"/>
    <property type="evidence" value="ECO:0007669"/>
    <property type="project" value="UniProtKB-SubCell"/>
</dbReference>
<evidence type="ECO:0000256" key="3">
    <source>
        <dbReference type="ARBA" id="ARBA00022617"/>
    </source>
</evidence>
<evidence type="ECO:0000313" key="12">
    <source>
        <dbReference type="Proteomes" id="UP000615234"/>
    </source>
</evidence>
<dbReference type="GO" id="GO:0051539">
    <property type="term" value="F:4 iron, 4 sulfur cluster binding"/>
    <property type="evidence" value="ECO:0007669"/>
    <property type="project" value="UniProtKB-UniRule"/>
</dbReference>
<dbReference type="Proteomes" id="UP000615234">
    <property type="component" value="Unassembled WGS sequence"/>
</dbReference>
<comment type="subcellular location">
    <subcellularLocation>
        <location evidence="9">Cytoplasm</location>
    </subcellularLocation>
</comment>
<protein>
    <recommendedName>
        <fullName evidence="2 9">Heme chaperone HemW</fullName>
    </recommendedName>
</protein>
<evidence type="ECO:0000256" key="9">
    <source>
        <dbReference type="RuleBase" id="RU364116"/>
    </source>
</evidence>
<dbReference type="SFLD" id="SFLDF00562">
    <property type="entry name" value="HemN-like__clustered_with_heat"/>
    <property type="match status" value="1"/>
</dbReference>
<dbReference type="GO" id="GO:0004109">
    <property type="term" value="F:coproporphyrinogen oxidase activity"/>
    <property type="evidence" value="ECO:0007669"/>
    <property type="project" value="InterPro"/>
</dbReference>
<accession>A0A8I0APX3</accession>
<comment type="function">
    <text evidence="9">Probably acts as a heme chaperone, transferring heme to an unknown acceptor. Binds one molecule of heme per monomer, possibly covalently. Binds 1 [4Fe-4S] cluster. The cluster is coordinated with 3 cysteines and an exchangeable S-adenosyl-L-methionine.</text>
</comment>
<evidence type="ECO:0000256" key="8">
    <source>
        <dbReference type="ARBA" id="ARBA00023186"/>
    </source>
</evidence>
<evidence type="ECO:0000256" key="4">
    <source>
        <dbReference type="ARBA" id="ARBA00022691"/>
    </source>
</evidence>
<reference evidence="11 12" key="1">
    <citation type="submission" date="2020-08" db="EMBL/GenBank/DDBJ databases">
        <title>Genome public.</title>
        <authorList>
            <person name="Liu C."/>
            <person name="Sun Q."/>
        </authorList>
    </citation>
    <scope>NUCLEOTIDE SEQUENCE [LARGE SCALE GENOMIC DNA]</scope>
    <source>
        <strain evidence="11 12">NSJ-10</strain>
    </source>
</reference>
<dbReference type="Gene3D" id="3.20.20.70">
    <property type="entry name" value="Aldolase class I"/>
    <property type="match status" value="1"/>
</dbReference>
<sequence length="404" mass="46008">MRKNLSIYIHIPFCVKKCVYCDFLSFGADDPQINRSGAVRKAYVQSICRELLSYKSISKDYIVRTIFIGGGTPSILLPGEIMNILATLRSIFKVDEAAEITIEVNPGTLTAIKAAEYLDAGINRMSIGLQSAHNDELAMLGRIHTYEQFLASYQTARDAGFRNINIDLISAIPGQTLHSYLDTLERVLKCRPEHISSYSLIVEDGTPLAEDTELLAKLPDEEADREMYEATRKVLEMSGYKRYEISNYAKPGYECRHNIVYWTMDEYIGLGIGAASFFNGRRYSNTLDMKQYIRTMEDVFDKRSADEIYQSQALDTIRHIDETVDVDTLMEEYVIFGLRMTRGISAADFYDRFGHSLYDVYGDVIRSYVASGHMKDEKGMVFLTRKGIDVSNRILVDFLHDENK</sequence>
<dbReference type="Pfam" id="PF06969">
    <property type="entry name" value="HemN_C"/>
    <property type="match status" value="1"/>
</dbReference>
<dbReference type="InterPro" id="IPR007197">
    <property type="entry name" value="rSAM"/>
</dbReference>
<keyword evidence="9" id="KW-0963">Cytoplasm</keyword>
<keyword evidence="12" id="KW-1185">Reference proteome</keyword>
<dbReference type="SFLD" id="SFLDS00029">
    <property type="entry name" value="Radical_SAM"/>
    <property type="match status" value="1"/>
</dbReference>
<dbReference type="EMBL" id="JACOOX010000004">
    <property type="protein sequence ID" value="MBC5662853.1"/>
    <property type="molecule type" value="Genomic_DNA"/>
</dbReference>
<dbReference type="PROSITE" id="PS51918">
    <property type="entry name" value="RADICAL_SAM"/>
    <property type="match status" value="1"/>
</dbReference>
<feature type="domain" description="Radical SAM core" evidence="10">
    <location>
        <begin position="1"/>
        <end position="244"/>
    </location>
</feature>
<dbReference type="InterPro" id="IPR058240">
    <property type="entry name" value="rSAM_sf"/>
</dbReference>
<gene>
    <name evidence="11" type="ORF">H8S09_08100</name>
</gene>
<evidence type="ECO:0000313" key="11">
    <source>
        <dbReference type="EMBL" id="MBC5662853.1"/>
    </source>
</evidence>
<name>A0A8I0APX3_9FIRM</name>
<keyword evidence="9" id="KW-0004">4Fe-4S</keyword>
<keyword evidence="4 9" id="KW-0949">S-adenosyl-L-methionine</keyword>
<evidence type="ECO:0000259" key="10">
    <source>
        <dbReference type="PROSITE" id="PS51918"/>
    </source>
</evidence>
<dbReference type="Pfam" id="PF04055">
    <property type="entry name" value="Radical_SAM"/>
    <property type="match status" value="1"/>
</dbReference>
<dbReference type="NCBIfam" id="TIGR00539">
    <property type="entry name" value="hemN_rel"/>
    <property type="match status" value="1"/>
</dbReference>
<dbReference type="CDD" id="cd01335">
    <property type="entry name" value="Radical_SAM"/>
    <property type="match status" value="1"/>
</dbReference>
<dbReference type="GO" id="GO:0006779">
    <property type="term" value="P:porphyrin-containing compound biosynthetic process"/>
    <property type="evidence" value="ECO:0007669"/>
    <property type="project" value="InterPro"/>
</dbReference>
<dbReference type="SMART" id="SM00729">
    <property type="entry name" value="Elp3"/>
    <property type="match status" value="1"/>
</dbReference>
<proteinExistence type="inferred from homology"/>
<evidence type="ECO:0000256" key="7">
    <source>
        <dbReference type="ARBA" id="ARBA00023014"/>
    </source>
</evidence>
<dbReference type="PANTHER" id="PTHR13932">
    <property type="entry name" value="COPROPORPHYRINIGEN III OXIDASE"/>
    <property type="match status" value="1"/>
</dbReference>
<dbReference type="SFLD" id="SFLDG01065">
    <property type="entry name" value="anaerobic_coproporphyrinogen-I"/>
    <property type="match status" value="1"/>
</dbReference>
<dbReference type="InterPro" id="IPR010723">
    <property type="entry name" value="HemN_C"/>
</dbReference>
<keyword evidence="3 9" id="KW-0349">Heme</keyword>
<evidence type="ECO:0000256" key="6">
    <source>
        <dbReference type="ARBA" id="ARBA00023004"/>
    </source>
</evidence>
<dbReference type="SUPFAM" id="SSF102114">
    <property type="entry name" value="Radical SAM enzymes"/>
    <property type="match status" value="1"/>
</dbReference>
<evidence type="ECO:0000256" key="1">
    <source>
        <dbReference type="ARBA" id="ARBA00006100"/>
    </source>
</evidence>
<evidence type="ECO:0000256" key="2">
    <source>
        <dbReference type="ARBA" id="ARBA00017228"/>
    </source>
</evidence>
<keyword evidence="5 9" id="KW-0479">Metal-binding</keyword>
<organism evidence="11 12">
    <name type="scientific">Coprococcus hominis</name>
    <name type="common">ex Liu et al. 2022</name>
    <dbReference type="NCBI Taxonomy" id="2763039"/>
    <lineage>
        <taxon>Bacteria</taxon>
        <taxon>Bacillati</taxon>
        <taxon>Bacillota</taxon>
        <taxon>Clostridia</taxon>
        <taxon>Lachnospirales</taxon>
        <taxon>Lachnospiraceae</taxon>
        <taxon>Coprococcus</taxon>
    </lineage>
</organism>
<keyword evidence="8 9" id="KW-0143">Chaperone</keyword>
<dbReference type="PANTHER" id="PTHR13932:SF5">
    <property type="entry name" value="RADICAL S-ADENOSYL METHIONINE DOMAIN-CONTAINING PROTEIN 1, MITOCHONDRIAL"/>
    <property type="match status" value="1"/>
</dbReference>
<evidence type="ECO:0000256" key="5">
    <source>
        <dbReference type="ARBA" id="ARBA00022723"/>
    </source>
</evidence>
<keyword evidence="6 9" id="KW-0408">Iron</keyword>
<dbReference type="InterPro" id="IPR013785">
    <property type="entry name" value="Aldolase_TIM"/>
</dbReference>
<keyword evidence="7 9" id="KW-0411">Iron-sulfur</keyword>
<dbReference type="InterPro" id="IPR006638">
    <property type="entry name" value="Elp3/MiaA/NifB-like_rSAM"/>
</dbReference>
<dbReference type="SFLD" id="SFLDF00288">
    <property type="entry name" value="HemN-like__clustered_with_nucl"/>
    <property type="match status" value="1"/>
</dbReference>
<comment type="similarity">
    <text evidence="1">Belongs to the anaerobic coproporphyrinogen-III oxidase family. HemW subfamily.</text>
</comment>